<comment type="caution">
    <text evidence="2">The sequence shown here is derived from an EMBL/GenBank/DDBJ whole genome shotgun (WGS) entry which is preliminary data.</text>
</comment>
<dbReference type="Proteomes" id="UP000036122">
    <property type="component" value="Unassembled WGS sequence"/>
</dbReference>
<protein>
    <submittedName>
        <fullName evidence="2">Phage protein F-like protein</fullName>
    </submittedName>
</protein>
<evidence type="ECO:0000313" key="3">
    <source>
        <dbReference type="Proteomes" id="UP000036122"/>
    </source>
</evidence>
<dbReference type="InterPro" id="IPR006528">
    <property type="entry name" value="Phage_head_morphogenesis_dom"/>
</dbReference>
<sequence length="416" mass="47213">MPKAQRPELKALFELPPSDAISYLEKKGFKIGWDWHETLDNAHSKAFTVAKIARMDLLQDIRQSLITAMEKGQTLEQWKASITPTLQEKGWWGKKTVINPEGREQEVQLGSPRRLRTIYDTNMQSAFAAGRYKAMLAGAETRPYWEWRHITISNPRKQHVALNGRLFRFDDPFWNVAYPPSEWGCKCRVIARSAREVEGKEILSGEGNESDIYERVGVDRNTGADVIVKRTQFDIPTKDGKLTFAPAAGFNGSPASSYLLNDVMINRATNLMGEARGLIQSQKLMTNHNLTKVNESFVNHALKLSKSQKQFSPIGVLQYDSVKFLTAAGQSFESKMIWLSDEVLVNKKYTDVSVTELIALPDLIANVEQKLWDKQTQALFYVLPHDVVIEFKVVSGHLQVSHIFKNMPPNDFEVIE</sequence>
<evidence type="ECO:0000313" key="2">
    <source>
        <dbReference type="EMBL" id="KLT91547.1"/>
    </source>
</evidence>
<accession>A0A0J1AAF7</accession>
<dbReference type="PATRIC" id="fig|1409923.3.peg.534"/>
<gene>
    <name evidence="2" type="ORF">T630_2374</name>
</gene>
<feature type="domain" description="Phage head morphogenesis" evidence="1">
    <location>
        <begin position="59"/>
        <end position="190"/>
    </location>
</feature>
<reference evidence="2 3" key="1">
    <citation type="submission" date="2014-07" db="EMBL/GenBank/DDBJ databases">
        <authorList>
            <person name="Harkins D.M."/>
            <person name="Lesho E."/>
            <person name="Waterman P.E."/>
            <person name="Chan A."/>
            <person name="Fouts D.E."/>
        </authorList>
    </citation>
    <scope>NUCLEOTIDE SEQUENCE [LARGE SCALE GENOMIC DNA]</scope>
    <source>
        <strain evidence="2 3">MRSN 3527</strain>
    </source>
</reference>
<name>A0A0J1AAF7_ACIBA</name>
<dbReference type="EMBL" id="JPHZ01000007">
    <property type="protein sequence ID" value="KLT91547.1"/>
    <property type="molecule type" value="Genomic_DNA"/>
</dbReference>
<evidence type="ECO:0000259" key="1">
    <source>
        <dbReference type="Pfam" id="PF04233"/>
    </source>
</evidence>
<dbReference type="AlphaFoldDB" id="A0A0J1AAF7"/>
<dbReference type="RefSeq" id="WP_001123584.1">
    <property type="nucleotide sequence ID" value="NZ_JPHZ01000007.1"/>
</dbReference>
<proteinExistence type="predicted"/>
<organism evidence="2 3">
    <name type="scientific">Acinetobacter baumannii MRSN 3527</name>
    <dbReference type="NCBI Taxonomy" id="1409923"/>
    <lineage>
        <taxon>Bacteria</taxon>
        <taxon>Pseudomonadati</taxon>
        <taxon>Pseudomonadota</taxon>
        <taxon>Gammaproteobacteria</taxon>
        <taxon>Moraxellales</taxon>
        <taxon>Moraxellaceae</taxon>
        <taxon>Acinetobacter</taxon>
        <taxon>Acinetobacter calcoaceticus/baumannii complex</taxon>
    </lineage>
</organism>
<dbReference type="Pfam" id="PF04233">
    <property type="entry name" value="Phage_Mu_F"/>
    <property type="match status" value="1"/>
</dbReference>